<dbReference type="PRINTS" id="PR00111">
    <property type="entry name" value="ABHYDROLASE"/>
</dbReference>
<dbReference type="Pfam" id="PF00561">
    <property type="entry name" value="Abhydrolase_1"/>
    <property type="match status" value="1"/>
</dbReference>
<dbReference type="EMBL" id="JAAGWH010000007">
    <property type="protein sequence ID" value="NEK93031.1"/>
    <property type="molecule type" value="Genomic_DNA"/>
</dbReference>
<dbReference type="InterPro" id="IPR000073">
    <property type="entry name" value="AB_hydrolase_1"/>
</dbReference>
<feature type="domain" description="AB hydrolase-1" evidence="1">
    <location>
        <begin position="21"/>
        <end position="274"/>
    </location>
</feature>
<dbReference type="GO" id="GO:0016787">
    <property type="term" value="F:hydrolase activity"/>
    <property type="evidence" value="ECO:0007669"/>
    <property type="project" value="UniProtKB-KW"/>
</dbReference>
<dbReference type="Gene3D" id="3.40.50.1820">
    <property type="entry name" value="alpha/beta hydrolase"/>
    <property type="match status" value="1"/>
</dbReference>
<dbReference type="PANTHER" id="PTHR43194">
    <property type="entry name" value="HYDROLASE ALPHA/BETA FOLD FAMILY"/>
    <property type="match status" value="1"/>
</dbReference>
<sequence>MRRSAPVDGFSLAYDRTGEGPPVVLLHGWPGDRTDHRLVVPLLADAADVVVPDLRGFGDSDRHPVVPGDGYSAGAQARSVLGLLDELGMDRVVLAGYDIGSRIAQTIARQSPERVHALVVTPPVPGAGQRLLAPDVLAEFWYQDLHRLDLAVRLLDGSRDALRSYLAHFWTHWSGPSYVPADEALDRLADAYARPGAFTASIGWYRAGPPLLSRGLAEQAPPPAERLTVPTSVLWPAEDPLFPAAWADRLGEFFTDVTVTPLPGTGHFVPLEAPDALAAAVRSALRPA</sequence>
<dbReference type="InterPro" id="IPR029058">
    <property type="entry name" value="AB_hydrolase_fold"/>
</dbReference>
<evidence type="ECO:0000313" key="4">
    <source>
        <dbReference type="Proteomes" id="UP000468828"/>
    </source>
</evidence>
<evidence type="ECO:0000313" key="2">
    <source>
        <dbReference type="EMBL" id="NEK93031.1"/>
    </source>
</evidence>
<dbReference type="Proteomes" id="UP000468828">
    <property type="component" value="Unassembled WGS sequence"/>
</dbReference>
<keyword evidence="2" id="KW-0378">Hydrolase</keyword>
<name>A0A6P0EMS3_9ACTN</name>
<evidence type="ECO:0000313" key="5">
    <source>
        <dbReference type="Proteomes" id="UP000471152"/>
    </source>
</evidence>
<dbReference type="AlphaFoldDB" id="A0A6P0EMS3"/>
<proteinExistence type="predicted"/>
<comment type="caution">
    <text evidence="2">The sequence shown here is derived from an EMBL/GenBank/DDBJ whole genome shotgun (WGS) entry which is preliminary data.</text>
</comment>
<accession>A0A6P0EMS3</accession>
<evidence type="ECO:0000259" key="1">
    <source>
        <dbReference type="Pfam" id="PF00561"/>
    </source>
</evidence>
<dbReference type="InterPro" id="IPR050228">
    <property type="entry name" value="Carboxylesterase_BioH"/>
</dbReference>
<gene>
    <name evidence="3" type="ORF">G3R41_02420</name>
    <name evidence="2" type="ORF">GCU67_02420</name>
</gene>
<dbReference type="EMBL" id="JAAGWB010000007">
    <property type="protein sequence ID" value="NEN49798.1"/>
    <property type="molecule type" value="Genomic_DNA"/>
</dbReference>
<keyword evidence="4" id="KW-1185">Reference proteome</keyword>
<dbReference type="PANTHER" id="PTHR43194:SF2">
    <property type="entry name" value="PEROXISOMAL MEMBRANE PROTEIN LPX1"/>
    <property type="match status" value="1"/>
</dbReference>
<dbReference type="InterPro" id="IPR000639">
    <property type="entry name" value="Epox_hydrolase-like"/>
</dbReference>
<dbReference type="PRINTS" id="PR00412">
    <property type="entry name" value="EPOXHYDRLASE"/>
</dbReference>
<dbReference type="Proteomes" id="UP000471152">
    <property type="component" value="Unassembled WGS sequence"/>
</dbReference>
<dbReference type="RefSeq" id="WP_163609491.1">
    <property type="nucleotide sequence ID" value="NZ_JAAGWB010000007.1"/>
</dbReference>
<reference evidence="2 4" key="1">
    <citation type="submission" date="2020-01" db="EMBL/GenBank/DDBJ databases">
        <title>the WGS Modestobacter muralis CPCC 204518.</title>
        <authorList>
            <person name="Jiang Z."/>
        </authorList>
    </citation>
    <scope>NUCLEOTIDE SEQUENCE [LARGE SCALE GENOMIC DNA]</scope>
    <source>
        <strain evidence="2 4">DSM 100205</strain>
    </source>
</reference>
<reference evidence="3 5" key="2">
    <citation type="submission" date="2020-02" db="EMBL/GenBank/DDBJ databases">
        <title>The WGS of Modestobacter muralis DSM 100205.</title>
        <authorList>
            <person name="Jiang Z."/>
        </authorList>
    </citation>
    <scope>NUCLEOTIDE SEQUENCE [LARGE SCALE GENOMIC DNA]</scope>
    <source>
        <strain evidence="3 5">DSM 100205</strain>
    </source>
</reference>
<dbReference type="SUPFAM" id="SSF53474">
    <property type="entry name" value="alpha/beta-Hydrolases"/>
    <property type="match status" value="1"/>
</dbReference>
<evidence type="ECO:0000313" key="3">
    <source>
        <dbReference type="EMBL" id="NEN49798.1"/>
    </source>
</evidence>
<protein>
    <submittedName>
        <fullName evidence="2">Alpha/beta hydrolase</fullName>
    </submittedName>
</protein>
<organism evidence="2 4">
    <name type="scientific">Modestobacter muralis</name>
    <dbReference type="NCBI Taxonomy" id="1608614"/>
    <lineage>
        <taxon>Bacteria</taxon>
        <taxon>Bacillati</taxon>
        <taxon>Actinomycetota</taxon>
        <taxon>Actinomycetes</taxon>
        <taxon>Geodermatophilales</taxon>
        <taxon>Geodermatophilaceae</taxon>
        <taxon>Modestobacter</taxon>
    </lineage>
</organism>